<feature type="compositionally biased region" description="Low complexity" evidence="1">
    <location>
        <begin position="303"/>
        <end position="315"/>
    </location>
</feature>
<feature type="region of interest" description="Disordered" evidence="1">
    <location>
        <begin position="582"/>
        <end position="683"/>
    </location>
</feature>
<feature type="region of interest" description="Disordered" evidence="1">
    <location>
        <begin position="160"/>
        <end position="180"/>
    </location>
</feature>
<feature type="compositionally biased region" description="Polar residues" evidence="1">
    <location>
        <begin position="473"/>
        <end position="495"/>
    </location>
</feature>
<feature type="region of interest" description="Disordered" evidence="1">
    <location>
        <begin position="437"/>
        <end position="498"/>
    </location>
</feature>
<feature type="compositionally biased region" description="Basic residues" evidence="1">
    <location>
        <begin position="289"/>
        <end position="300"/>
    </location>
</feature>
<feature type="compositionally biased region" description="Basic and acidic residues" evidence="1">
    <location>
        <begin position="18"/>
        <end position="30"/>
    </location>
</feature>
<feature type="region of interest" description="Disordered" evidence="1">
    <location>
        <begin position="245"/>
        <end position="360"/>
    </location>
</feature>
<evidence type="ECO:0000313" key="2">
    <source>
        <dbReference type="EMBL" id="EGS23262.1"/>
    </source>
</evidence>
<dbReference type="KEGG" id="cthr:CTHT_0009290"/>
<dbReference type="HOGENOM" id="CLU_291017_0_0_1"/>
<feature type="compositionally biased region" description="Basic residues" evidence="1">
    <location>
        <begin position="335"/>
        <end position="344"/>
    </location>
</feature>
<protein>
    <submittedName>
        <fullName evidence="2">Uncharacterized protein</fullName>
    </submittedName>
</protein>
<name>G0S0A1_CHATD</name>
<dbReference type="STRING" id="759272.G0S0A1"/>
<evidence type="ECO:0000313" key="3">
    <source>
        <dbReference type="Proteomes" id="UP000008066"/>
    </source>
</evidence>
<dbReference type="OrthoDB" id="5380370at2759"/>
<dbReference type="GeneID" id="18254967"/>
<proteinExistence type="predicted"/>
<dbReference type="AlphaFoldDB" id="G0S0A1"/>
<feature type="region of interest" description="Disordered" evidence="1">
    <location>
        <begin position="742"/>
        <end position="790"/>
    </location>
</feature>
<feature type="region of interest" description="Disordered" evidence="1">
    <location>
        <begin position="860"/>
        <end position="930"/>
    </location>
</feature>
<gene>
    <name evidence="2" type="ORF">CTHT_0009290</name>
</gene>
<sequence>MDEMESVDDLDRQSGQGDGERVVSRTDDGAKPTVNSTGTRPAACDGPTMAMMDGIGADMVADSRANSPNRPVNNWPPEQQRELGYGWWMPNLVQEPEPGEATPSALPHWERPRMTTAFGFDPGGCCPGWRFSFFRNNSSTSHHSLSSCLFLDHDSLKTRPSTTTVLSSRDEPLPPSPSPASLLQPLNSFYLSPTVSRSSIVSSLEEPVLDSCDSEPTSDEIIMPSTAAFDASADRFLASSRMGYGSVPGSRLESRGSTSTNATGLRPHSAASSNRASERAGNPLLFSRWTKKHQAHHRSPSRNGNGSSSSNGNGNETSTHRWRELSRPSTERKANPKVKPKRLTRVKDNDIESPVPQTPAMPQMTREEFEALPLAIQRKRSWARELGIHGLLRPANQGSGNQCRDAHSSTSIAILAVSPRAHPGGFFVGGDGRYHWTESQAPSTKSSREAKGQGTTARVQVSSPSPLPPLGQASRQPLPSPASASPGQGLNQQPPSMGYRIEVTSPQVLGSRFHPYCAASSVLTVAPRTPTANKNGTLNAASRSSKFASYFSTLERLRFAQESCLIDEVSQHYNDITNYRHARRRSVSESHSSRSDSPSLAPEESAEGSPRDPGLGARSRSLASEISDTTDKAVYRGLTGSRNSSLLNPPESPPSSARRHSMDSCSGPGRPLDRDGEGEGEGYIPPSFYDSFRWLDEEENLDLRLYLDDYHANLRESVVSGKQRPSFRRHLSINKLPFGRRNSLSATRPATNDAAITATSSTTTTRPVPSSSPAPDVASPPMPAPKRKSRALSLITPKHSQQPSISAFDPTAAHYQDPEARLKLRVYLASPQKFDEAVRFGFPSTDVLFGNGSFLGNARSRSRQHNHFQQDSDGSLKLGGTFLADDDDDNLTLNSDQPSVAEPDSPKTPEPFESANNATPKPSSRHHHHARYASADVLGGSGKKFLLGDGPDVYTQVPASSREMTLRMTLTRPDLRSPHEEEEIYGWQQRQYHQQHRAFHQHSRRPTALAASALSSEGYHYGDYRWNGSAGSGEKGVNPVKRIWNRVRRG</sequence>
<feature type="region of interest" description="Disordered" evidence="1">
    <location>
        <begin position="1"/>
        <end position="47"/>
    </location>
</feature>
<dbReference type="RefSeq" id="XP_006691453.1">
    <property type="nucleotide sequence ID" value="XM_006691390.1"/>
</dbReference>
<keyword evidence="3" id="KW-1185">Reference proteome</keyword>
<dbReference type="eggNOG" id="ENOG502SPPE">
    <property type="taxonomic scope" value="Eukaryota"/>
</dbReference>
<organism evidence="3">
    <name type="scientific">Chaetomium thermophilum (strain DSM 1495 / CBS 144.50 / IMI 039719)</name>
    <name type="common">Thermochaetoides thermophila</name>
    <dbReference type="NCBI Taxonomy" id="759272"/>
    <lineage>
        <taxon>Eukaryota</taxon>
        <taxon>Fungi</taxon>
        <taxon>Dikarya</taxon>
        <taxon>Ascomycota</taxon>
        <taxon>Pezizomycotina</taxon>
        <taxon>Sordariomycetes</taxon>
        <taxon>Sordariomycetidae</taxon>
        <taxon>Sordariales</taxon>
        <taxon>Chaetomiaceae</taxon>
        <taxon>Thermochaetoides</taxon>
    </lineage>
</organism>
<reference evidence="2 3" key="1">
    <citation type="journal article" date="2011" name="Cell">
        <title>Insight into structure and assembly of the nuclear pore complex by utilizing the genome of a eukaryotic thermophile.</title>
        <authorList>
            <person name="Amlacher S."/>
            <person name="Sarges P."/>
            <person name="Flemming D."/>
            <person name="van Noort V."/>
            <person name="Kunze R."/>
            <person name="Devos D.P."/>
            <person name="Arumugam M."/>
            <person name="Bork P."/>
            <person name="Hurt E."/>
        </authorList>
    </citation>
    <scope>NUCLEOTIDE SEQUENCE [LARGE SCALE GENOMIC DNA]</scope>
    <source>
        <strain evidence="3">DSM 1495 / CBS 144.50 / IMI 039719</strain>
    </source>
</reference>
<dbReference type="EMBL" id="GL988037">
    <property type="protein sequence ID" value="EGS23262.1"/>
    <property type="molecule type" value="Genomic_DNA"/>
</dbReference>
<feature type="compositionally biased region" description="Low complexity" evidence="1">
    <location>
        <begin position="750"/>
        <end position="777"/>
    </location>
</feature>
<evidence type="ECO:0000256" key="1">
    <source>
        <dbReference type="SAM" id="MobiDB-lite"/>
    </source>
</evidence>
<feature type="compositionally biased region" description="Basic and acidic residues" evidence="1">
    <location>
        <begin position="318"/>
        <end position="334"/>
    </location>
</feature>
<dbReference type="Proteomes" id="UP000008066">
    <property type="component" value="Unassembled WGS sequence"/>
</dbReference>
<accession>G0S0A1</accession>